<keyword evidence="2" id="KW-1185">Reference proteome</keyword>
<name>A0A5M3WBA1_9ACTN</name>
<dbReference type="Proteomes" id="UP000334990">
    <property type="component" value="Unassembled WGS sequence"/>
</dbReference>
<dbReference type="EMBL" id="BLAD01000149">
    <property type="protein sequence ID" value="GES06317.1"/>
    <property type="molecule type" value="Genomic_DNA"/>
</dbReference>
<comment type="caution">
    <text evidence="1">The sequence shown here is derived from an EMBL/GenBank/DDBJ whole genome shotgun (WGS) entry which is preliminary data.</text>
</comment>
<proteinExistence type="predicted"/>
<dbReference type="AlphaFoldDB" id="A0A5M3WBA1"/>
<dbReference type="RefSeq" id="WP_155342227.1">
    <property type="nucleotide sequence ID" value="NZ_BAAABN010000014.1"/>
</dbReference>
<reference evidence="1 2" key="1">
    <citation type="submission" date="2019-10" db="EMBL/GenBank/DDBJ databases">
        <title>Whole genome shotgun sequence of Acrocarpospora corrugata NBRC 13972.</title>
        <authorList>
            <person name="Ichikawa N."/>
            <person name="Kimura A."/>
            <person name="Kitahashi Y."/>
            <person name="Komaki H."/>
            <person name="Oguchi A."/>
        </authorList>
    </citation>
    <scope>NUCLEOTIDE SEQUENCE [LARGE SCALE GENOMIC DNA]</scope>
    <source>
        <strain evidence="1 2">NBRC 13972</strain>
    </source>
</reference>
<accession>A0A5M3WBA1</accession>
<organism evidence="1 2">
    <name type="scientific">Acrocarpospora corrugata</name>
    <dbReference type="NCBI Taxonomy" id="35763"/>
    <lineage>
        <taxon>Bacteria</taxon>
        <taxon>Bacillati</taxon>
        <taxon>Actinomycetota</taxon>
        <taxon>Actinomycetes</taxon>
        <taxon>Streptosporangiales</taxon>
        <taxon>Streptosporangiaceae</taxon>
        <taxon>Acrocarpospora</taxon>
    </lineage>
</organism>
<sequence>MPLAETDDALADRAKEFADNLTTTVHGVVGDDVPPFEAIYLSRVPVASSSELRLPLGIPPRAD</sequence>
<protein>
    <submittedName>
        <fullName evidence="1">Uncharacterized protein</fullName>
    </submittedName>
</protein>
<evidence type="ECO:0000313" key="2">
    <source>
        <dbReference type="Proteomes" id="UP000334990"/>
    </source>
</evidence>
<evidence type="ECO:0000313" key="1">
    <source>
        <dbReference type="EMBL" id="GES06317.1"/>
    </source>
</evidence>
<gene>
    <name evidence="1" type="ORF">Acor_83860</name>
</gene>